<sequence length="1011" mass="105377">MTGQLGDPASFVTPAAYYFAEHRFEPPSGRLIRGELRLRLRPKTAAVLLVLLRRAGEVVTKAELIDEVWDGTTSDESVAVCVAELRRALGDHPSDPRCIATVHRRGYRFVAPVTTAPQSAEAEPAAAGRAVELAELSRWWDSARSGTRTVGFVAGEAGAGRTTLVHDFLAGIRAIDGCSADDPVAIGEGRCVDGPGGEPYLPFLDAFSAICRGASGARIRELLWKLAPTWLLQMSGIVDSSALDALRRRVSDRPAGRLMREAVEVLDAMAVVAPVVLVIEDLHSGDRSTIDLFAHLAQRPTRSRLLLVATYRPAPAGASGDSLGEVIGGLSALRRCEHLELPPLGLAAVASVLAARLSPGVPSDALAAEVLERTEGNALFVTMLADRLAVEGALREADGVLQTSAPIAALGIPDGVRRLIADRLSRLQPGDRDLLQAAGACGVDFAVVEVEAGLAALAAAAHRGAGDEVDVALALADLADRTGIIVEADPMTWADGSIGERYRFVHALVRDVVHEQLGGAGRVAVHRAIGARHEAVAMPVAWAGATAEHFELGRDPARAVVHYVRAADAARRRLAPGTALDLARRGIAVADGAGAVVPASARLGLQLCLVAALLEEHGPTSSVVADAVDTAEVLADAVGRGPEVVLARHLFWSVAFMAGDFFAASARLAAMEAAAAGVEDPALELQIADARALTLLAEGSPALALEAGRVVAATASSAASDSVDGERPHRRSEAAVLGRSSAAVASWLVGSADDAKRFAHDGLRLAHETGTAGVVCRSLWPVIAVHQLRGERRRVQHHASELAGAAEFEHPRWAAIARAFDAWARLDEPDPAPAAAEVQQSVERLLADGMGFGRPYHLGLAAEGAAACGDTERAVVIIDSALAAVASTGDRWYLAELLRRRAEALLTLAAEHPSGRLGFTRAADALLDESLAIARSQGARALEVRALTTVVRSARSVADGPVASATMLRDLLGVLGIGVGPVDRLAAELALRGTGFGPGAPVESPTGTLLG</sequence>
<dbReference type="Pfam" id="PF00486">
    <property type="entry name" value="Trans_reg_C"/>
    <property type="match status" value="1"/>
</dbReference>
<dbReference type="PANTHER" id="PTHR16305:SF28">
    <property type="entry name" value="GUANYLATE CYCLASE DOMAIN-CONTAINING PROTEIN"/>
    <property type="match status" value="1"/>
</dbReference>
<reference evidence="6 7" key="1">
    <citation type="submission" date="2020-07" db="EMBL/GenBank/DDBJ databases">
        <title>Sequencing the genomes of 1000 actinobacteria strains.</title>
        <authorList>
            <person name="Klenk H.-P."/>
        </authorList>
    </citation>
    <scope>NUCLEOTIDE SEQUENCE [LARGE SCALE GENOMIC DNA]</scope>
    <source>
        <strain evidence="6 7">DSM 8598</strain>
    </source>
</reference>
<dbReference type="GO" id="GO:0000160">
    <property type="term" value="P:phosphorelay signal transduction system"/>
    <property type="evidence" value="ECO:0007669"/>
    <property type="project" value="InterPro"/>
</dbReference>
<evidence type="ECO:0000256" key="3">
    <source>
        <dbReference type="ARBA" id="ARBA00023125"/>
    </source>
</evidence>
<keyword evidence="2" id="KW-0067">ATP-binding</keyword>
<dbReference type="Proteomes" id="UP000549066">
    <property type="component" value="Unassembled WGS sequence"/>
</dbReference>
<evidence type="ECO:0000259" key="5">
    <source>
        <dbReference type="PROSITE" id="PS51755"/>
    </source>
</evidence>
<evidence type="ECO:0000313" key="6">
    <source>
        <dbReference type="EMBL" id="NYG21394.1"/>
    </source>
</evidence>
<evidence type="ECO:0000256" key="4">
    <source>
        <dbReference type="PROSITE-ProRule" id="PRU01091"/>
    </source>
</evidence>
<dbReference type="InterPro" id="IPR027417">
    <property type="entry name" value="P-loop_NTPase"/>
</dbReference>
<dbReference type="SMART" id="SM00862">
    <property type="entry name" value="Trans_reg_C"/>
    <property type="match status" value="1"/>
</dbReference>
<keyword evidence="1" id="KW-0547">Nucleotide-binding</keyword>
<evidence type="ECO:0000256" key="2">
    <source>
        <dbReference type="ARBA" id="ARBA00022840"/>
    </source>
</evidence>
<dbReference type="SUPFAM" id="SSF52540">
    <property type="entry name" value="P-loop containing nucleoside triphosphate hydrolases"/>
    <property type="match status" value="1"/>
</dbReference>
<dbReference type="PROSITE" id="PS51755">
    <property type="entry name" value="OMPR_PHOB"/>
    <property type="match status" value="1"/>
</dbReference>
<dbReference type="Pfam" id="PF13191">
    <property type="entry name" value="AAA_16"/>
    <property type="match status" value="1"/>
</dbReference>
<dbReference type="GO" id="GO:0004016">
    <property type="term" value="F:adenylate cyclase activity"/>
    <property type="evidence" value="ECO:0007669"/>
    <property type="project" value="TreeGrafter"/>
</dbReference>
<protein>
    <submittedName>
        <fullName evidence="6">DNA-binding winged helix-turn-helix (WHTH) protein</fullName>
    </submittedName>
</protein>
<dbReference type="InterPro" id="IPR016032">
    <property type="entry name" value="Sig_transdc_resp-reg_C-effctor"/>
</dbReference>
<dbReference type="PANTHER" id="PTHR16305">
    <property type="entry name" value="TESTICULAR SOLUBLE ADENYLYL CYCLASE"/>
    <property type="match status" value="1"/>
</dbReference>
<evidence type="ECO:0000256" key="1">
    <source>
        <dbReference type="ARBA" id="ARBA00022741"/>
    </source>
</evidence>
<dbReference type="InterPro" id="IPR036388">
    <property type="entry name" value="WH-like_DNA-bd_sf"/>
</dbReference>
<comment type="caution">
    <text evidence="6">The sequence shown here is derived from an EMBL/GenBank/DDBJ whole genome shotgun (WGS) entry which is preliminary data.</text>
</comment>
<dbReference type="RefSeq" id="WP_179551347.1">
    <property type="nucleotide sequence ID" value="NZ_JACCFI010000001.1"/>
</dbReference>
<dbReference type="GO" id="GO:0005524">
    <property type="term" value="F:ATP binding"/>
    <property type="evidence" value="ECO:0007669"/>
    <property type="project" value="UniProtKB-KW"/>
</dbReference>
<dbReference type="EMBL" id="JACCFI010000001">
    <property type="protein sequence ID" value="NYG21394.1"/>
    <property type="molecule type" value="Genomic_DNA"/>
</dbReference>
<dbReference type="GO" id="GO:0006355">
    <property type="term" value="P:regulation of DNA-templated transcription"/>
    <property type="evidence" value="ECO:0007669"/>
    <property type="project" value="InterPro"/>
</dbReference>
<organism evidence="6 7">
    <name type="scientific">Agromyces hippuratus</name>
    <dbReference type="NCBI Taxonomy" id="286438"/>
    <lineage>
        <taxon>Bacteria</taxon>
        <taxon>Bacillati</taxon>
        <taxon>Actinomycetota</taxon>
        <taxon>Actinomycetes</taxon>
        <taxon>Micrococcales</taxon>
        <taxon>Microbacteriaceae</taxon>
        <taxon>Agromyces</taxon>
    </lineage>
</organism>
<feature type="DNA-binding region" description="OmpR/PhoB-type" evidence="4">
    <location>
        <begin position="14"/>
        <end position="111"/>
    </location>
</feature>
<proteinExistence type="predicted"/>
<accession>A0A852X1T4</accession>
<dbReference type="CDD" id="cd00383">
    <property type="entry name" value="trans_reg_C"/>
    <property type="match status" value="1"/>
</dbReference>
<name>A0A852X1T4_9MICO</name>
<dbReference type="SUPFAM" id="SSF46894">
    <property type="entry name" value="C-terminal effector domain of the bipartite response regulators"/>
    <property type="match status" value="1"/>
</dbReference>
<evidence type="ECO:0000313" key="7">
    <source>
        <dbReference type="Proteomes" id="UP000549066"/>
    </source>
</evidence>
<feature type="domain" description="OmpR/PhoB-type" evidence="5">
    <location>
        <begin position="14"/>
        <end position="111"/>
    </location>
</feature>
<keyword evidence="7" id="KW-1185">Reference proteome</keyword>
<keyword evidence="3 4" id="KW-0238">DNA-binding</keyword>
<dbReference type="GO" id="GO:0003677">
    <property type="term" value="F:DNA binding"/>
    <property type="evidence" value="ECO:0007669"/>
    <property type="project" value="UniProtKB-UniRule"/>
</dbReference>
<dbReference type="Gene3D" id="1.10.10.10">
    <property type="entry name" value="Winged helix-like DNA-binding domain superfamily/Winged helix DNA-binding domain"/>
    <property type="match status" value="1"/>
</dbReference>
<dbReference type="GO" id="GO:0005737">
    <property type="term" value="C:cytoplasm"/>
    <property type="evidence" value="ECO:0007669"/>
    <property type="project" value="TreeGrafter"/>
</dbReference>
<dbReference type="InterPro" id="IPR041664">
    <property type="entry name" value="AAA_16"/>
</dbReference>
<gene>
    <name evidence="6" type="ORF">BJY17_002141</name>
</gene>
<dbReference type="InterPro" id="IPR001867">
    <property type="entry name" value="OmpR/PhoB-type_DNA-bd"/>
</dbReference>
<dbReference type="AlphaFoldDB" id="A0A852X1T4"/>